<feature type="compositionally biased region" description="Basic and acidic residues" evidence="2">
    <location>
        <begin position="8"/>
        <end position="22"/>
    </location>
</feature>
<sequence>MVMAIDLSEEKPPSKPPAHEIGQDLSRLSVAELEERIAILQREIERLGEARAAKEATKLAADAFFRS</sequence>
<evidence type="ECO:0008006" key="4">
    <source>
        <dbReference type="Google" id="ProtNLM"/>
    </source>
</evidence>
<organism evidence="3">
    <name type="scientific">uncultured Microvirga sp</name>
    <dbReference type="NCBI Taxonomy" id="412392"/>
    <lineage>
        <taxon>Bacteria</taxon>
        <taxon>Pseudomonadati</taxon>
        <taxon>Pseudomonadota</taxon>
        <taxon>Alphaproteobacteria</taxon>
        <taxon>Hyphomicrobiales</taxon>
        <taxon>Methylobacteriaceae</taxon>
        <taxon>Microvirga</taxon>
        <taxon>environmental samples</taxon>
    </lineage>
</organism>
<dbReference type="EMBL" id="CADCUC010000330">
    <property type="protein sequence ID" value="CAA9335164.1"/>
    <property type="molecule type" value="Genomic_DNA"/>
</dbReference>
<dbReference type="Pfam" id="PF06698">
    <property type="entry name" value="DUF1192"/>
    <property type="match status" value="1"/>
</dbReference>
<feature type="coiled-coil region" evidence="1">
    <location>
        <begin position="30"/>
        <end position="57"/>
    </location>
</feature>
<proteinExistence type="predicted"/>
<evidence type="ECO:0000313" key="3">
    <source>
        <dbReference type="EMBL" id="CAA9335164.1"/>
    </source>
</evidence>
<dbReference type="InterPro" id="IPR009579">
    <property type="entry name" value="DUF1192"/>
</dbReference>
<feature type="region of interest" description="Disordered" evidence="2">
    <location>
        <begin position="1"/>
        <end position="23"/>
    </location>
</feature>
<gene>
    <name evidence="3" type="ORF">AVDCRST_MAG90-1691</name>
</gene>
<name>A0A6J4LJ75_9HYPH</name>
<evidence type="ECO:0000256" key="2">
    <source>
        <dbReference type="SAM" id="MobiDB-lite"/>
    </source>
</evidence>
<keyword evidence="1" id="KW-0175">Coiled coil</keyword>
<accession>A0A6J4LJ75</accession>
<protein>
    <recommendedName>
        <fullName evidence="4">DUF1192 domain-containing protein</fullName>
    </recommendedName>
</protein>
<dbReference type="AlphaFoldDB" id="A0A6J4LJ75"/>
<evidence type="ECO:0000256" key="1">
    <source>
        <dbReference type="SAM" id="Coils"/>
    </source>
</evidence>
<reference evidence="3" key="1">
    <citation type="submission" date="2020-02" db="EMBL/GenBank/DDBJ databases">
        <authorList>
            <person name="Meier V. D."/>
        </authorList>
    </citation>
    <scope>NUCLEOTIDE SEQUENCE</scope>
    <source>
        <strain evidence="3">AVDCRST_MAG90</strain>
    </source>
</reference>